<comment type="caution">
    <text evidence="1">The sequence shown here is derived from an EMBL/GenBank/DDBJ whole genome shotgun (WGS) entry which is preliminary data.</text>
</comment>
<protein>
    <submittedName>
        <fullName evidence="1">Phage portal protein</fullName>
    </submittedName>
</protein>
<evidence type="ECO:0000313" key="2">
    <source>
        <dbReference type="Proteomes" id="UP001247542"/>
    </source>
</evidence>
<dbReference type="Proteomes" id="UP001247542">
    <property type="component" value="Unassembled WGS sequence"/>
</dbReference>
<reference evidence="1 2" key="1">
    <citation type="submission" date="2023-06" db="EMBL/GenBank/DDBJ databases">
        <title>Draft genome sequence of Gleimia hominis type strain CCUG 57540T.</title>
        <authorList>
            <person name="Salva-Serra F."/>
            <person name="Cardew S."/>
            <person name="Jensie Markopoulos S."/>
            <person name="Ohlen M."/>
            <person name="Inganas E."/>
            <person name="Svensson-Stadler L."/>
            <person name="Moore E.R.B."/>
        </authorList>
    </citation>
    <scope>NUCLEOTIDE SEQUENCE [LARGE SCALE GENOMIC DNA]</scope>
    <source>
        <strain evidence="1 2">CCUG 57540</strain>
    </source>
</reference>
<gene>
    <name evidence="1" type="ORF">QS713_03250</name>
</gene>
<organism evidence="1 2">
    <name type="scientific">Gleimia hominis</name>
    <dbReference type="NCBI Taxonomy" id="595468"/>
    <lineage>
        <taxon>Bacteria</taxon>
        <taxon>Bacillati</taxon>
        <taxon>Actinomycetota</taxon>
        <taxon>Actinomycetes</taxon>
        <taxon>Actinomycetales</taxon>
        <taxon>Actinomycetaceae</taxon>
        <taxon>Gleimia</taxon>
    </lineage>
</organism>
<sequence>MCGCPFSCLLFQEVGITGFLYWLRGETKREAVDHAVCRILHDESNPEMPSSVFRETLMTHLLLWGNAFAQVIRNGRDDVIGLYPPMPNRMTVGRDEAGVVCEVQPRRLTTR</sequence>
<evidence type="ECO:0000313" key="1">
    <source>
        <dbReference type="EMBL" id="MDT3767084.1"/>
    </source>
</evidence>
<dbReference type="InterPro" id="IPR006944">
    <property type="entry name" value="Phage/GTA_portal"/>
</dbReference>
<proteinExistence type="predicted"/>
<keyword evidence="2" id="KW-1185">Reference proteome</keyword>
<accession>A0ABU3I9M8</accession>
<dbReference type="EMBL" id="JASXSX010000001">
    <property type="protein sequence ID" value="MDT3767084.1"/>
    <property type="molecule type" value="Genomic_DNA"/>
</dbReference>
<dbReference type="Pfam" id="PF04860">
    <property type="entry name" value="Phage_portal"/>
    <property type="match status" value="1"/>
</dbReference>
<name>A0ABU3I9M8_9ACTO</name>